<reference evidence="9 10" key="1">
    <citation type="submission" date="2021-04" db="EMBL/GenBank/DDBJ databases">
        <title>Paenibacillus sp. DLE-14 whole genome sequence.</title>
        <authorList>
            <person name="Ham Y.J."/>
        </authorList>
    </citation>
    <scope>NUCLEOTIDE SEQUENCE [LARGE SCALE GENOMIC DNA]</scope>
    <source>
        <strain evidence="9 10">DLE-14</strain>
    </source>
</reference>
<dbReference type="Gene3D" id="1.10.10.200">
    <property type="match status" value="1"/>
</dbReference>
<name>A0ABS5CMI9_9BACL</name>
<keyword evidence="2 6" id="KW-0963">Cytoplasm</keyword>
<evidence type="ECO:0000313" key="10">
    <source>
        <dbReference type="Proteomes" id="UP000673394"/>
    </source>
</evidence>
<dbReference type="NCBIfam" id="NF009044">
    <property type="entry name" value="PRK12378.1"/>
    <property type="match status" value="1"/>
</dbReference>
<evidence type="ECO:0000256" key="5">
    <source>
        <dbReference type="ARBA" id="ARBA00023163"/>
    </source>
</evidence>
<keyword evidence="10" id="KW-1185">Reference proteome</keyword>
<keyword evidence="3 6" id="KW-0805">Transcription regulation</keyword>
<evidence type="ECO:0000256" key="2">
    <source>
        <dbReference type="ARBA" id="ARBA00022490"/>
    </source>
</evidence>
<dbReference type="InterPro" id="IPR017856">
    <property type="entry name" value="Integrase-like_N"/>
</dbReference>
<dbReference type="GO" id="GO:0003677">
    <property type="term" value="F:DNA binding"/>
    <property type="evidence" value="ECO:0007669"/>
    <property type="project" value="UniProtKB-KW"/>
</dbReference>
<dbReference type="InterPro" id="IPR029072">
    <property type="entry name" value="YebC-like"/>
</dbReference>
<dbReference type="InterPro" id="IPR049083">
    <property type="entry name" value="TACO1_YebC_N"/>
</dbReference>
<dbReference type="InterPro" id="IPR026564">
    <property type="entry name" value="Transcrip_reg_TACO1-like_dom3"/>
</dbReference>
<feature type="domain" description="TACO1/YebC-like N-terminal" evidence="8">
    <location>
        <begin position="16"/>
        <end position="85"/>
    </location>
</feature>
<keyword evidence="4 6" id="KW-0238">DNA-binding</keyword>
<dbReference type="InterPro" id="IPR048300">
    <property type="entry name" value="TACO1_YebC-like_2nd/3rd_dom"/>
</dbReference>
<evidence type="ECO:0000313" key="9">
    <source>
        <dbReference type="EMBL" id="MBP3967082.1"/>
    </source>
</evidence>
<evidence type="ECO:0000256" key="3">
    <source>
        <dbReference type="ARBA" id="ARBA00023015"/>
    </source>
</evidence>
<dbReference type="Pfam" id="PF20772">
    <property type="entry name" value="TACO1_YebC_N"/>
    <property type="match status" value="1"/>
</dbReference>
<evidence type="ECO:0000259" key="8">
    <source>
        <dbReference type="Pfam" id="PF20772"/>
    </source>
</evidence>
<dbReference type="PANTHER" id="PTHR12532:SF6">
    <property type="entry name" value="TRANSCRIPTIONAL REGULATORY PROTEIN YEBC-RELATED"/>
    <property type="match status" value="1"/>
</dbReference>
<evidence type="ECO:0000256" key="1">
    <source>
        <dbReference type="ARBA" id="ARBA00008724"/>
    </source>
</evidence>
<comment type="similarity">
    <text evidence="1 6">Belongs to the TACO1 family.</text>
</comment>
<evidence type="ECO:0000256" key="4">
    <source>
        <dbReference type="ARBA" id="ARBA00023125"/>
    </source>
</evidence>
<comment type="subcellular location">
    <subcellularLocation>
        <location evidence="6">Cytoplasm</location>
    </subcellularLocation>
</comment>
<dbReference type="EMBL" id="JAGKSP010000030">
    <property type="protein sequence ID" value="MBP3967082.1"/>
    <property type="molecule type" value="Genomic_DNA"/>
</dbReference>
<keyword evidence="5 6" id="KW-0804">Transcription</keyword>
<organism evidence="9 10">
    <name type="scientific">Paenibacillus lignilyticus</name>
    <dbReference type="NCBI Taxonomy" id="1172615"/>
    <lineage>
        <taxon>Bacteria</taxon>
        <taxon>Bacillati</taxon>
        <taxon>Bacillota</taxon>
        <taxon>Bacilli</taxon>
        <taxon>Bacillales</taxon>
        <taxon>Paenibacillaceae</taxon>
        <taxon>Paenibacillus</taxon>
    </lineage>
</organism>
<sequence>MEIILPLLRSELELMKFKLFKDRKGKADQAKNNKFVKLARELYVHARKGGPNPESNFALKNTIAAARAEQMPTDSIERAIKKAAGANDNVEYEEIMYEGYGPGGTAIMVRCLTDNRNRTAADVRSIFNKRGGNMGESGCVSYMFDQKGLLVISREELDTDEDTMMMQALEGGAEDVIVNEESFEVITHPHEFEAVKTELEKLGHKFETASVQWLPQNTVSAEGENAEKLQKMMDAFEDNEDVQDVYVNFELSDEE</sequence>
<evidence type="ECO:0000256" key="6">
    <source>
        <dbReference type="HAMAP-Rule" id="MF_00693"/>
    </source>
</evidence>
<dbReference type="Proteomes" id="UP000673394">
    <property type="component" value="Unassembled WGS sequence"/>
</dbReference>
<dbReference type="InterPro" id="IPR002876">
    <property type="entry name" value="Transcrip_reg_TACO1-like"/>
</dbReference>
<dbReference type="HAMAP" id="MF_00693">
    <property type="entry name" value="Transcrip_reg_TACO1"/>
    <property type="match status" value="1"/>
</dbReference>
<dbReference type="PANTHER" id="PTHR12532">
    <property type="entry name" value="TRANSLATIONAL ACTIVATOR OF CYTOCHROME C OXIDASE 1"/>
    <property type="match status" value="1"/>
</dbReference>
<evidence type="ECO:0000259" key="7">
    <source>
        <dbReference type="Pfam" id="PF01709"/>
    </source>
</evidence>
<protein>
    <recommendedName>
        <fullName evidence="6">Probable transcriptional regulatory protein I8J30_30835</fullName>
    </recommendedName>
</protein>
<proteinExistence type="inferred from homology"/>
<dbReference type="Gene3D" id="3.30.70.980">
    <property type="match status" value="2"/>
</dbReference>
<dbReference type="NCBIfam" id="NF001030">
    <property type="entry name" value="PRK00110.1"/>
    <property type="match status" value="1"/>
</dbReference>
<dbReference type="Pfam" id="PF01709">
    <property type="entry name" value="Transcrip_reg"/>
    <property type="match status" value="1"/>
</dbReference>
<feature type="domain" description="TACO1/YebC-like second and third" evidence="7">
    <location>
        <begin position="92"/>
        <end position="249"/>
    </location>
</feature>
<dbReference type="SUPFAM" id="SSF75625">
    <property type="entry name" value="YebC-like"/>
    <property type="match status" value="1"/>
</dbReference>
<dbReference type="NCBIfam" id="TIGR01033">
    <property type="entry name" value="YebC/PmpR family DNA-binding transcriptional regulator"/>
    <property type="match status" value="1"/>
</dbReference>
<comment type="caution">
    <text evidence="9">The sequence shown here is derived from an EMBL/GenBank/DDBJ whole genome shotgun (WGS) entry which is preliminary data.</text>
</comment>
<accession>A0ABS5CMI9</accession>
<gene>
    <name evidence="9" type="ORF">I8J30_30835</name>
</gene>